<keyword evidence="1" id="KW-0560">Oxidoreductase</keyword>
<proteinExistence type="predicted"/>
<dbReference type="EMBL" id="JAENHL010000003">
    <property type="protein sequence ID" value="MBK1864774.1"/>
    <property type="molecule type" value="Genomic_DNA"/>
</dbReference>
<comment type="caution">
    <text evidence="1">The sequence shown here is derived from an EMBL/GenBank/DDBJ whole genome shotgun (WGS) entry which is preliminary data.</text>
</comment>
<protein>
    <submittedName>
        <fullName evidence="1">Shikimate dehydrogenase</fullName>
        <ecNumber evidence="1">1.1.1.25</ecNumber>
    </submittedName>
</protein>
<gene>
    <name evidence="1" type="ORF">JHL16_00285</name>
</gene>
<reference evidence="1" key="1">
    <citation type="submission" date="2021-01" db="EMBL/GenBank/DDBJ databases">
        <authorList>
            <person name="Sun Q."/>
        </authorList>
    </citation>
    <scope>NUCLEOTIDE SEQUENCE</scope>
    <source>
        <strain evidence="1">YIM B02566</strain>
    </source>
</reference>
<sequence>MTRKACVIGWPISHSRSPIIHGYWLKRYGIEGSYERIPVKPEELPAFFSGLIGQGFAGCNVTLPHKEAAFRTVGTADAATSRLGVVNTVFARDGELWGTSTDGEGFLASLTAGHPGWCAKGQTVVILGAGGATRALVGALIDAGAARLLIANRTRAKAEELQRDFGAKVEPRDWTEAAEILRHANLLINTTSLGMTGQPPLTVDLDNLPKTALVTDIVYTPLETDLLQRAKARGNAIVPGLGMLLHQAVRGFDLWFGTRPEVTEELYDLVARDIDPGYRR</sequence>
<dbReference type="Proteomes" id="UP000616151">
    <property type="component" value="Unassembled WGS sequence"/>
</dbReference>
<evidence type="ECO:0000313" key="1">
    <source>
        <dbReference type="EMBL" id="MBK1864774.1"/>
    </source>
</evidence>
<accession>A0ACC5QWM4</accession>
<name>A0ACC5QWM4_9HYPH</name>
<evidence type="ECO:0000313" key="2">
    <source>
        <dbReference type="Proteomes" id="UP000616151"/>
    </source>
</evidence>
<organism evidence="1 2">
    <name type="scientific">Taklimakanibacter albus</name>
    <dbReference type="NCBI Taxonomy" id="2800327"/>
    <lineage>
        <taxon>Bacteria</taxon>
        <taxon>Pseudomonadati</taxon>
        <taxon>Pseudomonadota</taxon>
        <taxon>Alphaproteobacteria</taxon>
        <taxon>Hyphomicrobiales</taxon>
        <taxon>Aestuariivirgaceae</taxon>
        <taxon>Taklimakanibacter</taxon>
    </lineage>
</organism>
<dbReference type="EC" id="1.1.1.25" evidence="1"/>
<keyword evidence="2" id="KW-1185">Reference proteome</keyword>